<dbReference type="InterPro" id="IPR000409">
    <property type="entry name" value="BEACH_dom"/>
</dbReference>
<dbReference type="Gene3D" id="2.130.10.10">
    <property type="entry name" value="YVTN repeat-like/Quinoprotein amine dehydrogenase"/>
    <property type="match status" value="1"/>
</dbReference>
<dbReference type="InterPro" id="IPR036372">
    <property type="entry name" value="BEACH_dom_sf"/>
</dbReference>
<reference evidence="3" key="1">
    <citation type="submission" date="2022-08" db="EMBL/GenBank/DDBJ databases">
        <title>Novel sulfate-reducing endosymbionts in the free-living metamonad Anaeramoeba.</title>
        <authorList>
            <person name="Jerlstrom-Hultqvist J."/>
            <person name="Cepicka I."/>
            <person name="Gallot-Lavallee L."/>
            <person name="Salas-Leiva D."/>
            <person name="Curtis B.A."/>
            <person name="Zahonova K."/>
            <person name="Pipaliya S."/>
            <person name="Dacks J."/>
            <person name="Roger A.J."/>
        </authorList>
    </citation>
    <scope>NUCLEOTIDE SEQUENCE</scope>
    <source>
        <strain evidence="3">Schooner1</strain>
    </source>
</reference>
<dbReference type="PROSITE" id="PS50197">
    <property type="entry name" value="BEACH"/>
    <property type="match status" value="1"/>
</dbReference>
<proteinExistence type="predicted"/>
<dbReference type="EMBL" id="JAOAOG010000337">
    <property type="protein sequence ID" value="KAJ6227247.1"/>
    <property type="molecule type" value="Genomic_DNA"/>
</dbReference>
<dbReference type="SUPFAM" id="SSF50978">
    <property type="entry name" value="WD40 repeat-like"/>
    <property type="match status" value="1"/>
</dbReference>
<organism evidence="3 4">
    <name type="scientific">Anaeramoeba flamelloides</name>
    <dbReference type="NCBI Taxonomy" id="1746091"/>
    <lineage>
        <taxon>Eukaryota</taxon>
        <taxon>Metamonada</taxon>
        <taxon>Anaeramoebidae</taxon>
        <taxon>Anaeramoeba</taxon>
    </lineage>
</organism>
<dbReference type="PROSITE" id="PS50082">
    <property type="entry name" value="WD_REPEATS_2"/>
    <property type="match status" value="1"/>
</dbReference>
<dbReference type="InterPro" id="IPR015943">
    <property type="entry name" value="WD40/YVTN_repeat-like_dom_sf"/>
</dbReference>
<dbReference type="SMART" id="SM00320">
    <property type="entry name" value="WD40"/>
    <property type="match status" value="3"/>
</dbReference>
<accession>A0ABQ8X3L0</accession>
<evidence type="ECO:0000259" key="2">
    <source>
        <dbReference type="PROSITE" id="PS50197"/>
    </source>
</evidence>
<dbReference type="InterPro" id="IPR001680">
    <property type="entry name" value="WD40_rpt"/>
</dbReference>
<dbReference type="SMART" id="SM01026">
    <property type="entry name" value="Beach"/>
    <property type="match status" value="1"/>
</dbReference>
<feature type="repeat" description="WD" evidence="1">
    <location>
        <begin position="303"/>
        <end position="344"/>
    </location>
</feature>
<evidence type="ECO:0000313" key="3">
    <source>
        <dbReference type="EMBL" id="KAJ6227247.1"/>
    </source>
</evidence>
<dbReference type="InterPro" id="IPR036322">
    <property type="entry name" value="WD40_repeat_dom_sf"/>
</dbReference>
<keyword evidence="4" id="KW-1185">Reference proteome</keyword>
<dbReference type="Gene3D" id="1.10.1540.10">
    <property type="entry name" value="BEACH domain"/>
    <property type="match status" value="1"/>
</dbReference>
<dbReference type="InterPro" id="IPR050865">
    <property type="entry name" value="BEACH_Domain"/>
</dbReference>
<feature type="domain" description="BEACH" evidence="2">
    <location>
        <begin position="1"/>
        <end position="167"/>
    </location>
</feature>
<comment type="caution">
    <text evidence="3">The sequence shown here is derived from an EMBL/GenBank/DDBJ whole genome shotgun (WGS) entry which is preliminary data.</text>
</comment>
<protein>
    <submittedName>
        <fullName evidence="3">Beige/beach-related</fullName>
    </submittedName>
</protein>
<name>A0ABQ8X3L0_9EUKA</name>
<dbReference type="SUPFAM" id="SSF81837">
    <property type="entry name" value="BEACH domain"/>
    <property type="match status" value="1"/>
</dbReference>
<dbReference type="Pfam" id="PF02138">
    <property type="entry name" value="Beach"/>
    <property type="match status" value="1"/>
</dbReference>
<dbReference type="Proteomes" id="UP001150062">
    <property type="component" value="Unassembled WGS sequence"/>
</dbReference>
<keyword evidence="1" id="KW-0853">WD repeat</keyword>
<evidence type="ECO:0000313" key="4">
    <source>
        <dbReference type="Proteomes" id="UP001150062"/>
    </source>
</evidence>
<gene>
    <name evidence="3" type="ORF">M0813_10155</name>
</gene>
<evidence type="ECO:0000256" key="1">
    <source>
        <dbReference type="PROSITE-ProRule" id="PRU00221"/>
    </source>
</evidence>
<sequence>MKKSSKKGYSPDLLFHSIKKSYELSSKISTFSVSELCPEFFYLPEFLININKHNYGKITKTETVVDDVKLPPWANNDADEFIRIHRQALESDYVSGHLNEWIDLIFGYKQRGEEAIKAKNVFHPCTYQEEEENDKVVNPFERANLLSLINEIGQTPTQLFTKPHAKRKISRQVKNNYKIFLNSQVLLQPKFEQTVCKLNKSIGSIRIKNERIETTKKFTNFLPNEDDLVLCWKNADNSIRINSIESRKTIKIYENKYFEKINSFYIDHNNLPYFVTVSYDYLIYLWKFNDNFKITGITLLYKFVGLPIPVTSLTISENDNLLIVGYEDGTTVFWELFTSRFLFKIKYTSNPIISIKINSIDSFIAIAGENEIFILNLLGRLLTQQKFPQLNFTNIEWCKYFEWHNGIDLIATTQEGHIEFIEFVHNKNLEKKVPIRQLIIKNSMEISKYSIQKLIISNEKQYIIVSDNNADLFTIKHKDL</sequence>
<dbReference type="PANTHER" id="PTHR13743">
    <property type="entry name" value="BEIGE/BEACH-RELATED"/>
    <property type="match status" value="1"/>
</dbReference>